<dbReference type="AlphaFoldDB" id="A0AAD8FMD0"/>
<proteinExistence type="predicted"/>
<organism evidence="1 2">
    <name type="scientific">Biomphalaria pfeifferi</name>
    <name type="common">Bloodfluke planorb</name>
    <name type="synonym">Freshwater snail</name>
    <dbReference type="NCBI Taxonomy" id="112525"/>
    <lineage>
        <taxon>Eukaryota</taxon>
        <taxon>Metazoa</taxon>
        <taxon>Spiralia</taxon>
        <taxon>Lophotrochozoa</taxon>
        <taxon>Mollusca</taxon>
        <taxon>Gastropoda</taxon>
        <taxon>Heterobranchia</taxon>
        <taxon>Euthyneura</taxon>
        <taxon>Panpulmonata</taxon>
        <taxon>Hygrophila</taxon>
        <taxon>Lymnaeoidea</taxon>
        <taxon>Planorbidae</taxon>
        <taxon>Biomphalaria</taxon>
    </lineage>
</organism>
<sequence length="73" mass="8031">MTNTQSVLGDDTTLTSRGQSIHVRSTCALLMSCIGLIRATQYTPSVCFGVDVHNQSKAWLPDYGLQWLVLETT</sequence>
<keyword evidence="2" id="KW-1185">Reference proteome</keyword>
<reference evidence="1" key="2">
    <citation type="submission" date="2023-04" db="EMBL/GenBank/DDBJ databases">
        <authorList>
            <person name="Bu L."/>
            <person name="Lu L."/>
            <person name="Laidemitt M.R."/>
            <person name="Zhang S.M."/>
            <person name="Mutuku M."/>
            <person name="Mkoji G."/>
            <person name="Steinauer M."/>
            <person name="Loker E.S."/>
        </authorList>
    </citation>
    <scope>NUCLEOTIDE SEQUENCE</scope>
    <source>
        <strain evidence="1">KasaAsao</strain>
        <tissue evidence="1">Whole Snail</tissue>
    </source>
</reference>
<reference evidence="1" key="1">
    <citation type="journal article" date="2023" name="PLoS Negl. Trop. Dis.">
        <title>A genome sequence for Biomphalaria pfeifferi, the major vector snail for the human-infecting parasite Schistosoma mansoni.</title>
        <authorList>
            <person name="Bu L."/>
            <person name="Lu L."/>
            <person name="Laidemitt M.R."/>
            <person name="Zhang S.M."/>
            <person name="Mutuku M."/>
            <person name="Mkoji G."/>
            <person name="Steinauer M."/>
            <person name="Loker E.S."/>
        </authorList>
    </citation>
    <scope>NUCLEOTIDE SEQUENCE</scope>
    <source>
        <strain evidence="1">KasaAsao</strain>
    </source>
</reference>
<dbReference type="EMBL" id="JASAOG010000004">
    <property type="protein sequence ID" value="KAK0068796.1"/>
    <property type="molecule type" value="Genomic_DNA"/>
</dbReference>
<evidence type="ECO:0000313" key="2">
    <source>
        <dbReference type="Proteomes" id="UP001233172"/>
    </source>
</evidence>
<comment type="caution">
    <text evidence="1">The sequence shown here is derived from an EMBL/GenBank/DDBJ whole genome shotgun (WGS) entry which is preliminary data.</text>
</comment>
<name>A0AAD8FMD0_BIOPF</name>
<accession>A0AAD8FMD0</accession>
<protein>
    <submittedName>
        <fullName evidence="1">Uncharacterized protein</fullName>
    </submittedName>
</protein>
<dbReference type="Proteomes" id="UP001233172">
    <property type="component" value="Unassembled WGS sequence"/>
</dbReference>
<evidence type="ECO:0000313" key="1">
    <source>
        <dbReference type="EMBL" id="KAK0068796.1"/>
    </source>
</evidence>
<feature type="non-terminal residue" evidence="1">
    <location>
        <position position="73"/>
    </location>
</feature>
<gene>
    <name evidence="1" type="ORF">Bpfe_001759</name>
</gene>